<dbReference type="IntAct" id="A7S4U5">
    <property type="interactions" value="3"/>
</dbReference>
<dbReference type="OrthoDB" id="2596881at2759"/>
<accession>A7S4U5</accession>
<dbReference type="PANTHER" id="PTHR23351:SF24">
    <property type="entry name" value="ACTIVATING TRANSCRIPTION FACTOR 3-RELATED"/>
    <property type="match status" value="1"/>
</dbReference>
<dbReference type="OMA" id="MNPSHEH"/>
<proteinExistence type="evidence at protein level"/>
<dbReference type="PANTHER" id="PTHR23351">
    <property type="entry name" value="FOS TRANSCRIPTION FACTOR-RELATED"/>
    <property type="match status" value="1"/>
</dbReference>
<dbReference type="eggNOG" id="KOG1414">
    <property type="taxonomic scope" value="Eukaryota"/>
</dbReference>
<evidence type="ECO:0000256" key="4">
    <source>
        <dbReference type="ARBA" id="ARBA00023163"/>
    </source>
</evidence>
<feature type="region of interest" description="Disordered" evidence="6">
    <location>
        <begin position="165"/>
        <end position="205"/>
    </location>
</feature>
<dbReference type="InterPro" id="IPR004827">
    <property type="entry name" value="bZIP"/>
</dbReference>
<comment type="subcellular location">
    <subcellularLocation>
        <location evidence="1">Nucleus</location>
    </subcellularLocation>
</comment>
<feature type="compositionally biased region" description="Polar residues" evidence="6">
    <location>
        <begin position="38"/>
        <end position="53"/>
    </location>
</feature>
<comment type="interaction">
    <interactant intactId="EBI-26599411">
        <id>A7S4U5</id>
    </interactant>
    <interactant intactId="EBI-26598206">
        <id>A7RQI7</id>
        <label>NEMVEDRAFT_v1g89862</label>
    </interactant>
    <organismsDiffer>false</organismsDiffer>
    <experiments>2</experiments>
</comment>
<dbReference type="PROSITE" id="PS50217">
    <property type="entry name" value="BZIP"/>
    <property type="match status" value="1"/>
</dbReference>
<dbReference type="HOGENOM" id="CLU_1338981_0_0_1"/>
<dbReference type="KEGG" id="nve:5512977"/>
<dbReference type="GO" id="GO:0005634">
    <property type="term" value="C:nucleus"/>
    <property type="evidence" value="ECO:0000318"/>
    <property type="project" value="GO_Central"/>
</dbReference>
<dbReference type="EMBL" id="DS469580">
    <property type="protein sequence ID" value="EDO41260.1"/>
    <property type="molecule type" value="Genomic_DNA"/>
</dbReference>
<dbReference type="PROSITE" id="PS00036">
    <property type="entry name" value="BZIP_BASIC"/>
    <property type="match status" value="1"/>
</dbReference>
<keyword evidence="4" id="KW-0804">Transcription</keyword>
<dbReference type="Proteomes" id="UP000001593">
    <property type="component" value="Unassembled WGS sequence"/>
</dbReference>
<evidence type="ECO:0000256" key="3">
    <source>
        <dbReference type="ARBA" id="ARBA00023125"/>
    </source>
</evidence>
<protein>
    <recommendedName>
        <fullName evidence="7">BZIP domain-containing protein</fullName>
    </recommendedName>
</protein>
<organism evidence="8 9">
    <name type="scientific">Nematostella vectensis</name>
    <name type="common">Starlet sea anemone</name>
    <dbReference type="NCBI Taxonomy" id="45351"/>
    <lineage>
        <taxon>Eukaryota</taxon>
        <taxon>Metazoa</taxon>
        <taxon>Cnidaria</taxon>
        <taxon>Anthozoa</taxon>
        <taxon>Hexacorallia</taxon>
        <taxon>Actiniaria</taxon>
        <taxon>Edwardsiidae</taxon>
        <taxon>Nematostella</taxon>
    </lineage>
</organism>
<dbReference type="PhylomeDB" id="A7S4U5"/>
<comment type="interaction">
    <interactant intactId="EBI-26599411">
        <id>A7S4U5</id>
    </interactant>
    <interactant intactId="EBI-26598181">
        <id>A7RWP1</id>
        <label>NEMVEDRAFT_v1g95962</label>
    </interactant>
    <organismsDiffer>false</organismsDiffer>
    <experiments>2</experiments>
</comment>
<dbReference type="GO" id="GO:0000981">
    <property type="term" value="F:DNA-binding transcription factor activity, RNA polymerase II-specific"/>
    <property type="evidence" value="ECO:0000318"/>
    <property type="project" value="GO_Central"/>
</dbReference>
<feature type="region of interest" description="Disordered" evidence="6">
    <location>
        <begin position="1"/>
        <end position="65"/>
    </location>
</feature>
<keyword evidence="5" id="KW-0539">Nucleus</keyword>
<feature type="compositionally biased region" description="Low complexity" evidence="6">
    <location>
        <begin position="180"/>
        <end position="195"/>
    </location>
</feature>
<gene>
    <name evidence="8" type="ORF">NEMVEDRAFT_v1g232694</name>
</gene>
<dbReference type="InterPro" id="IPR046347">
    <property type="entry name" value="bZIP_sf"/>
</dbReference>
<dbReference type="SUPFAM" id="SSF57959">
    <property type="entry name" value="Leucine zipper domain"/>
    <property type="match status" value="1"/>
</dbReference>
<reference evidence="8 9" key="1">
    <citation type="journal article" date="2007" name="Science">
        <title>Sea anemone genome reveals ancestral eumetazoan gene repertoire and genomic organization.</title>
        <authorList>
            <person name="Putnam N.H."/>
            <person name="Srivastava M."/>
            <person name="Hellsten U."/>
            <person name="Dirks B."/>
            <person name="Chapman J."/>
            <person name="Salamov A."/>
            <person name="Terry A."/>
            <person name="Shapiro H."/>
            <person name="Lindquist E."/>
            <person name="Kapitonov V.V."/>
            <person name="Jurka J."/>
            <person name="Genikhovich G."/>
            <person name="Grigoriev I.V."/>
            <person name="Lucas S.M."/>
            <person name="Steele R.E."/>
            <person name="Finnerty J.R."/>
            <person name="Technau U."/>
            <person name="Martindale M.Q."/>
            <person name="Rokhsar D.S."/>
        </authorList>
    </citation>
    <scope>NUCLEOTIDE SEQUENCE [LARGE SCALE GENOMIC DNA]</scope>
    <source>
        <strain evidence="9">CH2 X CH6</strain>
    </source>
</reference>
<dbReference type="PRINTS" id="PR00042">
    <property type="entry name" value="LEUZIPPRFOS"/>
</dbReference>
<evidence type="ECO:0000259" key="7">
    <source>
        <dbReference type="PROSITE" id="PS50217"/>
    </source>
</evidence>
<feature type="compositionally biased region" description="Polar residues" evidence="6">
    <location>
        <begin position="1"/>
        <end position="10"/>
    </location>
</feature>
<evidence type="ECO:0000256" key="6">
    <source>
        <dbReference type="SAM" id="MobiDB-lite"/>
    </source>
</evidence>
<dbReference type="STRING" id="45351.A7S4U5"/>
<dbReference type="GO" id="GO:0006357">
    <property type="term" value="P:regulation of transcription by RNA polymerase II"/>
    <property type="evidence" value="ECO:0000318"/>
    <property type="project" value="GO_Central"/>
</dbReference>
<keyword evidence="2" id="KW-0805">Transcription regulation</keyword>
<feature type="domain" description="BZIP" evidence="7">
    <location>
        <begin position="103"/>
        <end position="166"/>
    </location>
</feature>
<keyword evidence="9" id="KW-1185">Reference proteome</keyword>
<evidence type="ECO:0000256" key="1">
    <source>
        <dbReference type="ARBA" id="ARBA00004123"/>
    </source>
</evidence>
<name>A7S4U5_NEMVE</name>
<dbReference type="SMART" id="SM00338">
    <property type="entry name" value="BRLZ"/>
    <property type="match status" value="1"/>
</dbReference>
<feature type="compositionally biased region" description="Polar residues" evidence="6">
    <location>
        <begin position="196"/>
        <end position="205"/>
    </location>
</feature>
<dbReference type="Pfam" id="PF00170">
    <property type="entry name" value="bZIP_1"/>
    <property type="match status" value="1"/>
</dbReference>
<dbReference type="Gene3D" id="1.20.5.170">
    <property type="match status" value="1"/>
</dbReference>
<comment type="interaction">
    <interactant intactId="EBI-26599411">
        <id>A7S4U5</id>
    </interactant>
    <interactant intactId="EBI-26599004">
        <id>A7RIQ6</id>
        <label>NEMVEDRAFT_v1g238589</label>
    </interactant>
    <organismsDiffer>false</organismsDiffer>
    <experiments>2</experiments>
</comment>
<dbReference type="CDD" id="cd14699">
    <property type="entry name" value="bZIP_Fos_like"/>
    <property type="match status" value="1"/>
</dbReference>
<evidence type="ECO:0000313" key="9">
    <source>
        <dbReference type="Proteomes" id="UP000001593"/>
    </source>
</evidence>
<evidence type="ECO:0000313" key="8">
    <source>
        <dbReference type="EMBL" id="EDO41260.1"/>
    </source>
</evidence>
<dbReference type="AlphaFoldDB" id="A7S4U5"/>
<dbReference type="FunFam" id="1.20.5.170:FF:000010">
    <property type="entry name" value="Cyclic AMP-dependent transcription factor ATF-2"/>
    <property type="match status" value="1"/>
</dbReference>
<evidence type="ECO:0000256" key="2">
    <source>
        <dbReference type="ARBA" id="ARBA00023015"/>
    </source>
</evidence>
<sequence length="205" mass="23054">MNAAFQSMNPSHEHNNYELYTRTAMPVPVAEDSDRDSNISSEDTASFSEFSNPQTPPLKGPADGVKQELRNAIKCRRVAKGLEEMPHLDAKRPKVEELSPAELEKRRIRRERNKLAAFKCRQRRKEHIQELEIESEGIEDSNKELEREISELHEQRQQLEEMLKTHSCKLSNNNGGSRTKSNSCASAAAKSNSGSPTTPTGPIKA</sequence>
<evidence type="ECO:0000256" key="5">
    <source>
        <dbReference type="ARBA" id="ARBA00023242"/>
    </source>
</evidence>
<dbReference type="GO" id="GO:0000978">
    <property type="term" value="F:RNA polymerase II cis-regulatory region sequence-specific DNA binding"/>
    <property type="evidence" value="ECO:0000318"/>
    <property type="project" value="GO_Central"/>
</dbReference>
<keyword evidence="3" id="KW-0238">DNA-binding</keyword>
<dbReference type="InParanoid" id="A7S4U5"/>
<feature type="compositionally biased region" description="Polar residues" evidence="6">
    <location>
        <begin position="168"/>
        <end position="179"/>
    </location>
</feature>
<dbReference type="InterPro" id="IPR000837">
    <property type="entry name" value="AP-1"/>
</dbReference>